<dbReference type="Pfam" id="PF06114">
    <property type="entry name" value="Peptidase_M78"/>
    <property type="match status" value="1"/>
</dbReference>
<dbReference type="RefSeq" id="WP_072744840.1">
    <property type="nucleotide sequence ID" value="NZ_FQXR01000011.1"/>
</dbReference>
<gene>
    <name evidence="2" type="ORF">SAMN02745180_02197</name>
</gene>
<evidence type="ECO:0000313" key="3">
    <source>
        <dbReference type="Proteomes" id="UP000184389"/>
    </source>
</evidence>
<dbReference type="STRING" id="1123281.SAMN02745180_02197"/>
<dbReference type="Gene3D" id="1.10.10.2910">
    <property type="match status" value="1"/>
</dbReference>
<evidence type="ECO:0000259" key="1">
    <source>
        <dbReference type="Pfam" id="PF06114"/>
    </source>
</evidence>
<dbReference type="Proteomes" id="UP000184389">
    <property type="component" value="Unassembled WGS sequence"/>
</dbReference>
<organism evidence="2 3">
    <name type="scientific">Sporanaerobacter acetigenes DSM 13106</name>
    <dbReference type="NCBI Taxonomy" id="1123281"/>
    <lineage>
        <taxon>Bacteria</taxon>
        <taxon>Bacillati</taxon>
        <taxon>Bacillota</taxon>
        <taxon>Tissierellia</taxon>
        <taxon>Tissierellales</taxon>
        <taxon>Sporanaerobacteraceae</taxon>
        <taxon>Sporanaerobacter</taxon>
    </lineage>
</organism>
<keyword evidence="3" id="KW-1185">Reference proteome</keyword>
<sequence length="175" mass="20580">MNSNNSSIYEQVRKIIRKFDTNDPFKIAKESNIKIKYLDNATDLLGMYTIIQRNRFIFLNSNMEEYMMKTVLAHELGHDALHRHLTKNSPFHEYELFNITSQPEYESNIFAAHLLLDDDEVMELANKKYTDVEIAGILNVNINLLIFKMNEMNRYGANYNLRHAPQGNFFKKINP</sequence>
<protein>
    <recommendedName>
        <fullName evidence="1">IrrE N-terminal-like domain-containing protein</fullName>
    </recommendedName>
</protein>
<dbReference type="AlphaFoldDB" id="A0A1M5YIB9"/>
<dbReference type="InterPro" id="IPR010359">
    <property type="entry name" value="IrrE_HExxH"/>
</dbReference>
<evidence type="ECO:0000313" key="2">
    <source>
        <dbReference type="EMBL" id="SHI11253.1"/>
    </source>
</evidence>
<reference evidence="2 3" key="1">
    <citation type="submission" date="2016-11" db="EMBL/GenBank/DDBJ databases">
        <authorList>
            <person name="Jaros S."/>
            <person name="Januszkiewicz K."/>
            <person name="Wedrychowicz H."/>
        </authorList>
    </citation>
    <scope>NUCLEOTIDE SEQUENCE [LARGE SCALE GENOMIC DNA]</scope>
    <source>
        <strain evidence="2 3">DSM 13106</strain>
    </source>
</reference>
<dbReference type="EMBL" id="FQXR01000011">
    <property type="protein sequence ID" value="SHI11253.1"/>
    <property type="molecule type" value="Genomic_DNA"/>
</dbReference>
<accession>A0A1M5YIB9</accession>
<proteinExistence type="predicted"/>
<feature type="domain" description="IrrE N-terminal-like" evidence="1">
    <location>
        <begin position="29"/>
        <end position="140"/>
    </location>
</feature>
<name>A0A1M5YIB9_9FIRM</name>
<dbReference type="OrthoDB" id="9816277at2"/>